<evidence type="ECO:0000313" key="1">
    <source>
        <dbReference type="EMBL" id="CAF9902917.1"/>
    </source>
</evidence>
<protein>
    <submittedName>
        <fullName evidence="1">Uncharacterized protein</fullName>
    </submittedName>
</protein>
<reference evidence="1" key="1">
    <citation type="submission" date="2021-03" db="EMBL/GenBank/DDBJ databases">
        <authorList>
            <person name="Tagirdzhanova G."/>
        </authorList>
    </citation>
    <scope>NUCLEOTIDE SEQUENCE</scope>
</reference>
<dbReference type="Proteomes" id="UP000664203">
    <property type="component" value="Unassembled WGS sequence"/>
</dbReference>
<comment type="caution">
    <text evidence="1">The sequence shown here is derived from an EMBL/GenBank/DDBJ whole genome shotgun (WGS) entry which is preliminary data.</text>
</comment>
<dbReference type="AlphaFoldDB" id="A0A8H3HUI1"/>
<proteinExistence type="predicted"/>
<keyword evidence="2" id="KW-1185">Reference proteome</keyword>
<dbReference type="EMBL" id="CAJPDR010000001">
    <property type="protein sequence ID" value="CAF9902917.1"/>
    <property type="molecule type" value="Genomic_DNA"/>
</dbReference>
<gene>
    <name evidence="1" type="ORF">ALECFALPRED_000068</name>
</gene>
<evidence type="ECO:0000313" key="2">
    <source>
        <dbReference type="Proteomes" id="UP000664203"/>
    </source>
</evidence>
<name>A0A8H3HUI1_9LECA</name>
<sequence>MALFLVQYSTVTIEAPTQTLGGLSSVQSASDLEGQLSDLVIPQEEAKNVTTTETRSTRSAPDYATLLSEIGDFTLPSNITAGHVAKAAKQAVPSLSDAEVISIVQALRPEQLSLLR</sequence>
<dbReference type="OrthoDB" id="5342471at2759"/>
<organism evidence="1 2">
    <name type="scientific">Alectoria fallacina</name>
    <dbReference type="NCBI Taxonomy" id="1903189"/>
    <lineage>
        <taxon>Eukaryota</taxon>
        <taxon>Fungi</taxon>
        <taxon>Dikarya</taxon>
        <taxon>Ascomycota</taxon>
        <taxon>Pezizomycotina</taxon>
        <taxon>Lecanoromycetes</taxon>
        <taxon>OSLEUM clade</taxon>
        <taxon>Lecanoromycetidae</taxon>
        <taxon>Lecanorales</taxon>
        <taxon>Lecanorineae</taxon>
        <taxon>Parmeliaceae</taxon>
        <taxon>Alectoria</taxon>
    </lineage>
</organism>
<accession>A0A8H3HUI1</accession>